<dbReference type="PANTHER" id="PTHR45649:SF6">
    <property type="entry name" value="GABA-SPECIFIC PERMEASE"/>
    <property type="match status" value="1"/>
</dbReference>
<evidence type="ECO:0000256" key="1">
    <source>
        <dbReference type="ARBA" id="ARBA00004141"/>
    </source>
</evidence>
<evidence type="ECO:0008006" key="10">
    <source>
        <dbReference type="Google" id="ProtNLM"/>
    </source>
</evidence>
<evidence type="ECO:0000256" key="2">
    <source>
        <dbReference type="ARBA" id="ARBA00022448"/>
    </source>
</evidence>
<proteinExistence type="inferred from homology"/>
<dbReference type="Pfam" id="PF13520">
    <property type="entry name" value="AA_permease_2"/>
    <property type="match status" value="1"/>
</dbReference>
<evidence type="ECO:0000256" key="5">
    <source>
        <dbReference type="ARBA" id="ARBA00023136"/>
    </source>
</evidence>
<dbReference type="GO" id="GO:0016020">
    <property type="term" value="C:membrane"/>
    <property type="evidence" value="ECO:0007669"/>
    <property type="project" value="UniProtKB-SubCell"/>
</dbReference>
<reference evidence="8 9" key="1">
    <citation type="journal article" date="2016" name="Proc. Natl. Acad. Sci. U.S.A.">
        <title>Comparative genomics of biotechnologically important yeasts.</title>
        <authorList>
            <person name="Riley R."/>
            <person name="Haridas S."/>
            <person name="Wolfe K.H."/>
            <person name="Lopes M.R."/>
            <person name="Hittinger C.T."/>
            <person name="Goeker M."/>
            <person name="Salamov A.A."/>
            <person name="Wisecaver J.H."/>
            <person name="Long T.M."/>
            <person name="Calvey C.H."/>
            <person name="Aerts A.L."/>
            <person name="Barry K.W."/>
            <person name="Choi C."/>
            <person name="Clum A."/>
            <person name="Coughlan A.Y."/>
            <person name="Deshpande S."/>
            <person name="Douglass A.P."/>
            <person name="Hanson S.J."/>
            <person name="Klenk H.-P."/>
            <person name="LaButti K.M."/>
            <person name="Lapidus A."/>
            <person name="Lindquist E.A."/>
            <person name="Lipzen A.M."/>
            <person name="Meier-Kolthoff J.P."/>
            <person name="Ohm R.A."/>
            <person name="Otillar R.P."/>
            <person name="Pangilinan J.L."/>
            <person name="Peng Y."/>
            <person name="Rokas A."/>
            <person name="Rosa C.A."/>
            <person name="Scheuner C."/>
            <person name="Sibirny A.A."/>
            <person name="Slot J.C."/>
            <person name="Stielow J.B."/>
            <person name="Sun H."/>
            <person name="Kurtzman C.P."/>
            <person name="Blackwell M."/>
            <person name="Grigoriev I.V."/>
            <person name="Jeffries T.W."/>
        </authorList>
    </citation>
    <scope>NUCLEOTIDE SEQUENCE [LARGE SCALE GENOMIC DNA]</scope>
    <source>
        <strain evidence="9">ATCC 58044 / CBS 1984 / NCYC 433 / NRRL Y-366-8</strain>
    </source>
</reference>
<dbReference type="STRING" id="683960.A0A1E3NYR0"/>
<dbReference type="PROSITE" id="PS00218">
    <property type="entry name" value="AMINO_ACID_PERMEASE_1"/>
    <property type="match status" value="1"/>
</dbReference>
<keyword evidence="4 7" id="KW-1133">Transmembrane helix</keyword>
<organism evidence="8 9">
    <name type="scientific">Wickerhamomyces anomalus (strain ATCC 58044 / CBS 1984 / NCYC 433 / NRRL Y-366-8)</name>
    <name type="common">Yeast</name>
    <name type="synonym">Hansenula anomala</name>
    <dbReference type="NCBI Taxonomy" id="683960"/>
    <lineage>
        <taxon>Eukaryota</taxon>
        <taxon>Fungi</taxon>
        <taxon>Dikarya</taxon>
        <taxon>Ascomycota</taxon>
        <taxon>Saccharomycotina</taxon>
        <taxon>Saccharomycetes</taxon>
        <taxon>Phaffomycetales</taxon>
        <taxon>Wickerhamomycetaceae</taxon>
        <taxon>Wickerhamomyces</taxon>
    </lineage>
</organism>
<feature type="transmembrane region" description="Helical" evidence="7">
    <location>
        <begin position="211"/>
        <end position="234"/>
    </location>
</feature>
<dbReference type="RefSeq" id="XP_019037049.1">
    <property type="nucleotide sequence ID" value="XM_019185188.1"/>
</dbReference>
<keyword evidence="2" id="KW-0813">Transport</keyword>
<gene>
    <name evidence="8" type="ORF">WICANDRAFT_81168</name>
</gene>
<feature type="transmembrane region" description="Helical" evidence="7">
    <location>
        <begin position="342"/>
        <end position="365"/>
    </location>
</feature>
<feature type="transmembrane region" description="Helical" evidence="7">
    <location>
        <begin position="89"/>
        <end position="122"/>
    </location>
</feature>
<evidence type="ECO:0000256" key="7">
    <source>
        <dbReference type="SAM" id="Phobius"/>
    </source>
</evidence>
<feature type="transmembrane region" description="Helical" evidence="7">
    <location>
        <begin position="493"/>
        <end position="513"/>
    </location>
</feature>
<keyword evidence="9" id="KW-1185">Reference proteome</keyword>
<evidence type="ECO:0000256" key="4">
    <source>
        <dbReference type="ARBA" id="ARBA00022989"/>
    </source>
</evidence>
<protein>
    <recommendedName>
        <fullName evidence="10">Amino acid permease/ SLC12A domain-containing protein</fullName>
    </recommendedName>
</protein>
<dbReference type="InterPro" id="IPR002293">
    <property type="entry name" value="AA/rel_permease1"/>
</dbReference>
<evidence type="ECO:0000256" key="3">
    <source>
        <dbReference type="ARBA" id="ARBA00022692"/>
    </source>
</evidence>
<dbReference type="PIRSF" id="PIRSF006060">
    <property type="entry name" value="AA_transporter"/>
    <property type="match status" value="1"/>
</dbReference>
<feature type="transmembrane region" description="Helical" evidence="7">
    <location>
        <begin position="179"/>
        <end position="199"/>
    </location>
</feature>
<dbReference type="GeneID" id="30202434"/>
<dbReference type="Gene3D" id="1.20.1740.10">
    <property type="entry name" value="Amino acid/polyamine transporter I"/>
    <property type="match status" value="1"/>
</dbReference>
<evidence type="ECO:0000313" key="8">
    <source>
        <dbReference type="EMBL" id="ODQ57842.1"/>
    </source>
</evidence>
<dbReference type="PANTHER" id="PTHR45649">
    <property type="entry name" value="AMINO-ACID PERMEASE BAT1"/>
    <property type="match status" value="1"/>
</dbReference>
<dbReference type="InterPro" id="IPR004840">
    <property type="entry name" value="Amino_acid_permease_CS"/>
</dbReference>
<comment type="similarity">
    <text evidence="6">Belongs to the amino acid-polyamine-organocation (APC) superfamily. Amino acid/choline transporter (ACT) (TC 2.A.3.4) family.</text>
</comment>
<feature type="transmembrane region" description="Helical" evidence="7">
    <location>
        <begin position="254"/>
        <end position="275"/>
    </location>
</feature>
<dbReference type="AlphaFoldDB" id="A0A1E3NYR0"/>
<dbReference type="GO" id="GO:0015101">
    <property type="term" value="F:organic cation transmembrane transporter activity"/>
    <property type="evidence" value="ECO:0007669"/>
    <property type="project" value="UniProtKB-ARBA"/>
</dbReference>
<evidence type="ECO:0000256" key="6">
    <source>
        <dbReference type="ARBA" id="ARBA00061200"/>
    </source>
</evidence>
<evidence type="ECO:0000313" key="9">
    <source>
        <dbReference type="Proteomes" id="UP000094112"/>
    </source>
</evidence>
<feature type="transmembrane region" description="Helical" evidence="7">
    <location>
        <begin position="134"/>
        <end position="159"/>
    </location>
</feature>
<feature type="transmembrane region" description="Helical" evidence="7">
    <location>
        <begin position="398"/>
        <end position="428"/>
    </location>
</feature>
<dbReference type="OrthoDB" id="4476201at2759"/>
<dbReference type="FunFam" id="1.20.1740.10:FF:000046">
    <property type="entry name" value="Amino-acid permease, putative"/>
    <property type="match status" value="1"/>
</dbReference>
<feature type="transmembrane region" description="Helical" evidence="7">
    <location>
        <begin position="59"/>
        <end position="83"/>
    </location>
</feature>
<name>A0A1E3NYR0_WICAA</name>
<sequence>MSTGVEPIASPLKSLRSVTSKHAGTVNYINAKEAHNAEELLAEIGYKQELNRTFSPIQVFGIAFSIMGLLPSIATVLSIGLVGGPAALVWSWFVGGFFILGIGIGMAELSSSIPTSGGLYYWTYYYSPPSLKAVLSFVIGTSNSLALAGGVCSITYGMAEQVLAAASLGSNGSFEITNGKVYGVYAACIFAELLVTCFASSAVAKLQTASIVANCGLIVLFFIALPIGTVRNAHFNDGSFIFGKYQNSSDWSDGWAFFLSMLASSWTIGAFDSCLHMSEEAKNPTRSVPFGIISSITVCWILGFLILIVINACITTDIQSIISTELGQPLAQVFYDSLGKKWAIAFISLTAVCQFLMGASILTAISRQAWAFARDDGLPFSSVIKVVDKKLKVPLRAVAFSATIALLLGLLILAGATAANALFSIAIIGNYVSWATPQILRFTSGKDLFKPGYFYTGKILSPIINIISVLFQFFVIVLACFPSEKKLNGPDTMNYAVVINCGIWILSLGYYFAFKRNIYTGPKSNLSDEEYIEAVAQQDLIDNVVLQEKSSN</sequence>
<dbReference type="Proteomes" id="UP000094112">
    <property type="component" value="Unassembled WGS sequence"/>
</dbReference>
<dbReference type="EMBL" id="KV454213">
    <property type="protein sequence ID" value="ODQ57842.1"/>
    <property type="molecule type" value="Genomic_DNA"/>
</dbReference>
<keyword evidence="3 7" id="KW-0812">Transmembrane</keyword>
<keyword evidence="5 7" id="KW-0472">Membrane</keyword>
<feature type="transmembrane region" description="Helical" evidence="7">
    <location>
        <begin position="287"/>
        <end position="310"/>
    </location>
</feature>
<comment type="subcellular location">
    <subcellularLocation>
        <location evidence="1">Membrane</location>
        <topology evidence="1">Multi-pass membrane protein</topology>
    </subcellularLocation>
</comment>
<accession>A0A1E3NYR0</accession>
<feature type="transmembrane region" description="Helical" evidence="7">
    <location>
        <begin position="459"/>
        <end position="481"/>
    </location>
</feature>
<dbReference type="GO" id="GO:0006865">
    <property type="term" value="P:amino acid transport"/>
    <property type="evidence" value="ECO:0007669"/>
    <property type="project" value="InterPro"/>
</dbReference>